<name>A0A1J8PV19_9AGAM</name>
<comment type="caution">
    <text evidence="1">The sequence shown here is derived from an EMBL/GenBank/DDBJ whole genome shotgun (WGS) entry which is preliminary data.</text>
</comment>
<gene>
    <name evidence="1" type="ORF">AZE42_07340</name>
</gene>
<dbReference type="AlphaFoldDB" id="A0A1J8PV19"/>
<dbReference type="EMBL" id="LVVM01004693">
    <property type="protein sequence ID" value="OJA12327.1"/>
    <property type="molecule type" value="Genomic_DNA"/>
</dbReference>
<dbReference type="Proteomes" id="UP000183567">
    <property type="component" value="Unassembled WGS sequence"/>
</dbReference>
<protein>
    <submittedName>
        <fullName evidence="1">Uncharacterized protein</fullName>
    </submittedName>
</protein>
<evidence type="ECO:0000313" key="1">
    <source>
        <dbReference type="EMBL" id="OJA12327.1"/>
    </source>
</evidence>
<proteinExistence type="predicted"/>
<organism evidence="1 2">
    <name type="scientific">Rhizopogon vesiculosus</name>
    <dbReference type="NCBI Taxonomy" id="180088"/>
    <lineage>
        <taxon>Eukaryota</taxon>
        <taxon>Fungi</taxon>
        <taxon>Dikarya</taxon>
        <taxon>Basidiomycota</taxon>
        <taxon>Agaricomycotina</taxon>
        <taxon>Agaricomycetes</taxon>
        <taxon>Agaricomycetidae</taxon>
        <taxon>Boletales</taxon>
        <taxon>Suillineae</taxon>
        <taxon>Rhizopogonaceae</taxon>
        <taxon>Rhizopogon</taxon>
    </lineage>
</organism>
<reference evidence="1 2" key="1">
    <citation type="submission" date="2016-03" db="EMBL/GenBank/DDBJ databases">
        <title>Comparative genomics of the ectomycorrhizal sister species Rhizopogon vinicolor and Rhizopogon vesiculosus (Basidiomycota: Boletales) reveals a divergence of the mating type B locus.</title>
        <authorList>
            <person name="Mujic A.B."/>
            <person name="Kuo A."/>
            <person name="Tritt A."/>
            <person name="Lipzen A."/>
            <person name="Chen C."/>
            <person name="Johnson J."/>
            <person name="Sharma A."/>
            <person name="Barry K."/>
            <person name="Grigoriev I.V."/>
            <person name="Spatafora J.W."/>
        </authorList>
    </citation>
    <scope>NUCLEOTIDE SEQUENCE [LARGE SCALE GENOMIC DNA]</scope>
    <source>
        <strain evidence="1 2">AM-OR11-056</strain>
    </source>
</reference>
<evidence type="ECO:0000313" key="2">
    <source>
        <dbReference type="Proteomes" id="UP000183567"/>
    </source>
</evidence>
<sequence>MSETQLAPNIYTIENNLWKKQLVSVGGEDAIVGCQRLVGGTQSWKLEYKDGYATFQGMPPYLAEGKYIALDSTASCRFALCVASNTKSESN</sequence>
<accession>A0A1J8PV19</accession>
<keyword evidence="2" id="KW-1185">Reference proteome</keyword>